<dbReference type="OrthoDB" id="9950569at2759"/>
<accession>A0A401PYN5</accession>
<protein>
    <recommendedName>
        <fullName evidence="4">H15 domain-containing protein</fullName>
    </recommendedName>
</protein>
<name>A0A401PYN5_SCYTO</name>
<feature type="compositionally biased region" description="Basic residues" evidence="1">
    <location>
        <begin position="100"/>
        <end position="149"/>
    </location>
</feature>
<gene>
    <name evidence="2" type="ORF">scyTo_0020655</name>
</gene>
<comment type="caution">
    <text evidence="2">The sequence shown here is derived from an EMBL/GenBank/DDBJ whole genome shotgun (WGS) entry which is preliminary data.</text>
</comment>
<keyword evidence="3" id="KW-1185">Reference proteome</keyword>
<evidence type="ECO:0008006" key="4">
    <source>
        <dbReference type="Google" id="ProtNLM"/>
    </source>
</evidence>
<reference evidence="2 3" key="1">
    <citation type="journal article" date="2018" name="Nat. Ecol. Evol.">
        <title>Shark genomes provide insights into elasmobranch evolution and the origin of vertebrates.</title>
        <authorList>
            <person name="Hara Y"/>
            <person name="Yamaguchi K"/>
            <person name="Onimaru K"/>
            <person name="Kadota M"/>
            <person name="Koyanagi M"/>
            <person name="Keeley SD"/>
            <person name="Tatsumi K"/>
            <person name="Tanaka K"/>
            <person name="Motone F"/>
            <person name="Kageyama Y"/>
            <person name="Nozu R"/>
            <person name="Adachi N"/>
            <person name="Nishimura O"/>
            <person name="Nakagawa R"/>
            <person name="Tanegashima C"/>
            <person name="Kiyatake I"/>
            <person name="Matsumoto R"/>
            <person name="Murakumo K"/>
            <person name="Nishida K"/>
            <person name="Terakita A"/>
            <person name="Kuratani S"/>
            <person name="Sato K"/>
            <person name="Hyodo S Kuraku.S."/>
        </authorList>
    </citation>
    <scope>NUCLEOTIDE SEQUENCE [LARGE SCALE GENOMIC DNA]</scope>
</reference>
<feature type="region of interest" description="Disordered" evidence="1">
    <location>
        <begin position="73"/>
        <end position="184"/>
    </location>
</feature>
<dbReference type="OMA" id="HERLTCG"/>
<evidence type="ECO:0000313" key="3">
    <source>
        <dbReference type="Proteomes" id="UP000288216"/>
    </source>
</evidence>
<dbReference type="EMBL" id="BFAA01017016">
    <property type="protein sequence ID" value="GCB78245.1"/>
    <property type="molecule type" value="Genomic_DNA"/>
</dbReference>
<dbReference type="Proteomes" id="UP000288216">
    <property type="component" value="Unassembled WGS sequence"/>
</dbReference>
<sequence length="184" mass="20204">MKAVAATKERRGLTVAAMKKMLSASGCKGRNSSRIARPPIRSLKRGSLVKAVGSLAASTSVKLGDRHERLTCGKLGPAASLPDAKKGAGSKAAMPNFNSKRPRRRPAVHRKGAPRRPVKLARKSRKGERRAERRRKKPSLFRRNTRIRRSISVLPVIRPHEESNPQNLPTQGVESTCGENVHSR</sequence>
<feature type="compositionally biased region" description="Polar residues" evidence="1">
    <location>
        <begin position="164"/>
        <end position="178"/>
    </location>
</feature>
<evidence type="ECO:0000313" key="2">
    <source>
        <dbReference type="EMBL" id="GCB78245.1"/>
    </source>
</evidence>
<evidence type="ECO:0000256" key="1">
    <source>
        <dbReference type="SAM" id="MobiDB-lite"/>
    </source>
</evidence>
<proteinExistence type="predicted"/>
<organism evidence="2 3">
    <name type="scientific">Scyliorhinus torazame</name>
    <name type="common">Cloudy catshark</name>
    <name type="synonym">Catulus torazame</name>
    <dbReference type="NCBI Taxonomy" id="75743"/>
    <lineage>
        <taxon>Eukaryota</taxon>
        <taxon>Metazoa</taxon>
        <taxon>Chordata</taxon>
        <taxon>Craniata</taxon>
        <taxon>Vertebrata</taxon>
        <taxon>Chondrichthyes</taxon>
        <taxon>Elasmobranchii</taxon>
        <taxon>Galeomorphii</taxon>
        <taxon>Galeoidea</taxon>
        <taxon>Carcharhiniformes</taxon>
        <taxon>Scyliorhinidae</taxon>
        <taxon>Scyliorhinus</taxon>
    </lineage>
</organism>
<dbReference type="AlphaFoldDB" id="A0A401PYN5"/>